<gene>
    <name evidence="8" type="ORF">DIATSA_LOCUS8374</name>
</gene>
<evidence type="ECO:0000256" key="6">
    <source>
        <dbReference type="SAM" id="MobiDB-lite"/>
    </source>
</evidence>
<keyword evidence="3" id="KW-0805">Transcription regulation</keyword>
<dbReference type="Pfam" id="PF13873">
    <property type="entry name" value="Myb_DNA-bind_5"/>
    <property type="match status" value="1"/>
</dbReference>
<dbReference type="OrthoDB" id="7255680at2759"/>
<name>A0A9N9R5Q5_9NEOP</name>
<comment type="subunit">
    <text evidence="1">Self-associates forming complexes of several hundred monomers.</text>
</comment>
<evidence type="ECO:0000256" key="1">
    <source>
        <dbReference type="ARBA" id="ARBA00011764"/>
    </source>
</evidence>
<keyword evidence="9" id="KW-1185">Reference proteome</keyword>
<feature type="region of interest" description="Disordered" evidence="6">
    <location>
        <begin position="59"/>
        <end position="89"/>
    </location>
</feature>
<evidence type="ECO:0000313" key="9">
    <source>
        <dbReference type="Proteomes" id="UP001153714"/>
    </source>
</evidence>
<dbReference type="Pfam" id="PF05733">
    <property type="entry name" value="Tenui_N"/>
    <property type="match status" value="1"/>
</dbReference>
<keyword evidence="4" id="KW-0804">Transcription</keyword>
<evidence type="ECO:0000313" key="8">
    <source>
        <dbReference type="EMBL" id="CAG9790713.1"/>
    </source>
</evidence>
<dbReference type="GO" id="GO:0003723">
    <property type="term" value="F:RNA binding"/>
    <property type="evidence" value="ECO:0007669"/>
    <property type="project" value="InterPro"/>
</dbReference>
<accession>A0A9N9R5Q5</accession>
<evidence type="ECO:0000256" key="5">
    <source>
        <dbReference type="ARBA" id="ARBA00025466"/>
    </source>
</evidence>
<feature type="compositionally biased region" description="Basic residues" evidence="6">
    <location>
        <begin position="66"/>
        <end position="75"/>
    </location>
</feature>
<dbReference type="InterPro" id="IPR028002">
    <property type="entry name" value="Myb_DNA-bind_5"/>
</dbReference>
<evidence type="ECO:0000256" key="4">
    <source>
        <dbReference type="ARBA" id="ARBA00023163"/>
    </source>
</evidence>
<reference evidence="8" key="1">
    <citation type="submission" date="2021-12" db="EMBL/GenBank/DDBJ databases">
        <authorList>
            <person name="King R."/>
        </authorList>
    </citation>
    <scope>NUCLEOTIDE SEQUENCE</scope>
</reference>
<protein>
    <recommendedName>
        <fullName evidence="2">Regulatory protein zeste</fullName>
    </recommendedName>
</protein>
<proteinExistence type="predicted"/>
<evidence type="ECO:0000256" key="2">
    <source>
        <dbReference type="ARBA" id="ARBA00016807"/>
    </source>
</evidence>
<sequence>MSEVRLLTELVAKHRTIIENKKTDAVTNKEKEAAWNKIATLFNAATGLTARSTKSLKLSSVSNRRAEKKRSHRKLSLGPSSSTTPREPKAEYFFSPITSPIIIMKSSEQKMQNFTNDLENLRTSNTTDVKKSILEFLSKHKDTLNDWVNHTIAFAGFNAEVMRAYILRKSSLDRITPLCIIGLIRSNYIDRIKTTMKSKEFTKCFNEACSILKVKKSVTGDYEAITLSRMIAYFPDIVLNFLHIPDFTMAVEYSELQTIHPEYPKVARHQKTPGTSSQPTVHPITATNDIGLPTIDDADEWQPPAPKRNKIDSLAKLFIESDRNARQYARERDLAYEKLEKERIELHDYEILSSKSHGSESAVLPEESCVVQVLESSEPLVTASSSVPHSDLVRDSSEPLVPYTTRVQELDSVEPFVLPSFTAEEPVAGPSGMADFIMPAAPTFESEETPASTASSGSRVHLLRCGVCIGEHPTMGV</sequence>
<feature type="domain" description="Myb/SANT-like DNA-binding" evidence="7">
    <location>
        <begin position="2"/>
        <end position="58"/>
    </location>
</feature>
<dbReference type="Proteomes" id="UP001153714">
    <property type="component" value="Chromosome 23"/>
</dbReference>
<comment type="function">
    <text evidence="5">Involved in transvection phenomena (= synapsis-dependent gene expression), where the synaptic pairing of chromosomes carrying genes with which zeste interacts influences the expression of these genes. Zeste binds to DNA and stimulates transcription from a nearby promoter.</text>
</comment>
<evidence type="ECO:0000256" key="3">
    <source>
        <dbReference type="ARBA" id="ARBA00023015"/>
    </source>
</evidence>
<dbReference type="AlphaFoldDB" id="A0A9N9R5Q5"/>
<dbReference type="InterPro" id="IPR009522">
    <property type="entry name" value="Capsid_Phlebovir/Tenuivir"/>
</dbReference>
<evidence type="ECO:0000259" key="7">
    <source>
        <dbReference type="Pfam" id="PF13873"/>
    </source>
</evidence>
<dbReference type="EMBL" id="OU893354">
    <property type="protein sequence ID" value="CAG9790713.1"/>
    <property type="molecule type" value="Genomic_DNA"/>
</dbReference>
<reference evidence="8" key="2">
    <citation type="submission" date="2022-10" db="EMBL/GenBank/DDBJ databases">
        <authorList>
            <consortium name="ENA_rothamsted_submissions"/>
            <consortium name="culmorum"/>
            <person name="King R."/>
        </authorList>
    </citation>
    <scope>NUCLEOTIDE SEQUENCE</scope>
</reference>
<organism evidence="8 9">
    <name type="scientific">Diatraea saccharalis</name>
    <name type="common">sugarcane borer</name>
    <dbReference type="NCBI Taxonomy" id="40085"/>
    <lineage>
        <taxon>Eukaryota</taxon>
        <taxon>Metazoa</taxon>
        <taxon>Ecdysozoa</taxon>
        <taxon>Arthropoda</taxon>
        <taxon>Hexapoda</taxon>
        <taxon>Insecta</taxon>
        <taxon>Pterygota</taxon>
        <taxon>Neoptera</taxon>
        <taxon>Endopterygota</taxon>
        <taxon>Lepidoptera</taxon>
        <taxon>Glossata</taxon>
        <taxon>Ditrysia</taxon>
        <taxon>Pyraloidea</taxon>
        <taxon>Crambidae</taxon>
        <taxon>Crambinae</taxon>
        <taxon>Diatraea</taxon>
    </lineage>
</organism>